<accession>A0AA40KR30</accession>
<comment type="caution">
    <text evidence="1">The sequence shown here is derived from an EMBL/GenBank/DDBJ whole genome shotgun (WGS) entry which is preliminary data.</text>
</comment>
<name>A0AA40KR30_9HYME</name>
<dbReference type="AlphaFoldDB" id="A0AA40KR30"/>
<dbReference type="EMBL" id="JAHYIQ010000008">
    <property type="protein sequence ID" value="KAK1129705.1"/>
    <property type="molecule type" value="Genomic_DNA"/>
</dbReference>
<sequence length="82" mass="9202">MGFSTSVRTTRRGEFLLFSILANKSLQRIATLATLRTDFKLSVVLPASNREEWKHVKSDLERREPIKVGTAAEIGALENSLK</sequence>
<protein>
    <submittedName>
        <fullName evidence="1">Uncharacterized protein</fullName>
    </submittedName>
</protein>
<evidence type="ECO:0000313" key="2">
    <source>
        <dbReference type="Proteomes" id="UP001177670"/>
    </source>
</evidence>
<keyword evidence="2" id="KW-1185">Reference proteome</keyword>
<organism evidence="1 2">
    <name type="scientific">Melipona bicolor</name>
    <dbReference type="NCBI Taxonomy" id="60889"/>
    <lineage>
        <taxon>Eukaryota</taxon>
        <taxon>Metazoa</taxon>
        <taxon>Ecdysozoa</taxon>
        <taxon>Arthropoda</taxon>
        <taxon>Hexapoda</taxon>
        <taxon>Insecta</taxon>
        <taxon>Pterygota</taxon>
        <taxon>Neoptera</taxon>
        <taxon>Endopterygota</taxon>
        <taxon>Hymenoptera</taxon>
        <taxon>Apocrita</taxon>
        <taxon>Aculeata</taxon>
        <taxon>Apoidea</taxon>
        <taxon>Anthophila</taxon>
        <taxon>Apidae</taxon>
        <taxon>Melipona</taxon>
    </lineage>
</organism>
<proteinExistence type="predicted"/>
<dbReference type="Proteomes" id="UP001177670">
    <property type="component" value="Unassembled WGS sequence"/>
</dbReference>
<reference evidence="1" key="1">
    <citation type="submission" date="2021-10" db="EMBL/GenBank/DDBJ databases">
        <title>Melipona bicolor Genome sequencing and assembly.</title>
        <authorList>
            <person name="Araujo N.S."/>
            <person name="Arias M.C."/>
        </authorList>
    </citation>
    <scope>NUCLEOTIDE SEQUENCE</scope>
    <source>
        <strain evidence="1">USP_2M_L1-L4_2017</strain>
        <tissue evidence="1">Whole body</tissue>
    </source>
</reference>
<evidence type="ECO:0000313" key="1">
    <source>
        <dbReference type="EMBL" id="KAK1129705.1"/>
    </source>
</evidence>
<gene>
    <name evidence="1" type="ORF">K0M31_019420</name>
</gene>